<protein>
    <recommendedName>
        <fullName evidence="7">Mss4-like protein</fullName>
    </recommendedName>
</protein>
<accession>A0A1B9GV25</accession>
<evidence type="ECO:0000256" key="1">
    <source>
        <dbReference type="ARBA" id="ARBA00022448"/>
    </source>
</evidence>
<dbReference type="OrthoDB" id="30840at2759"/>
<sequence length="221" mass="23006">MSNPASEPSQADIFAALAAQASGTFPRPGQNTRKSPFAEFVESAAGGGGPSPQEALTSSSNLKGTGTNNRRIYCTRAGCGSVILSEGVADWTVFEGAVLPDDPASPFPSSNPAESSGSSTSGAPHWHVPQSPFSFDNIGFSKPDLNNPDPLPSFVPRPGQKQYQVPVQEGPMTAPGAGSGGAKVKWLICAECDLGPIGWSWEGGNEAWLVADRVTYGELRQ</sequence>
<dbReference type="Gene3D" id="2.170.150.10">
    <property type="entry name" value="Metal Binding Protein, Guanine Nucleotide Exchange Factor, Chain A"/>
    <property type="match status" value="1"/>
</dbReference>
<evidence type="ECO:0000256" key="4">
    <source>
        <dbReference type="SAM" id="MobiDB-lite"/>
    </source>
</evidence>
<feature type="region of interest" description="Disordered" evidence="4">
    <location>
        <begin position="22"/>
        <end position="69"/>
    </location>
</feature>
<dbReference type="Pfam" id="PF04421">
    <property type="entry name" value="Mss4"/>
    <property type="match status" value="1"/>
</dbReference>
<dbReference type="Proteomes" id="UP000092666">
    <property type="component" value="Unassembled WGS sequence"/>
</dbReference>
<dbReference type="AlphaFoldDB" id="A0A1B9GV25"/>
<keyword evidence="2" id="KW-0344">Guanine-nucleotide releasing factor</keyword>
<feature type="region of interest" description="Disordered" evidence="4">
    <location>
        <begin position="103"/>
        <end position="128"/>
    </location>
</feature>
<evidence type="ECO:0000256" key="2">
    <source>
        <dbReference type="ARBA" id="ARBA00022658"/>
    </source>
</evidence>
<evidence type="ECO:0000256" key="3">
    <source>
        <dbReference type="ARBA" id="ARBA00022927"/>
    </source>
</evidence>
<organism evidence="5 6">
    <name type="scientific">Kwoniella heveanensis BCC8398</name>
    <dbReference type="NCBI Taxonomy" id="1296120"/>
    <lineage>
        <taxon>Eukaryota</taxon>
        <taxon>Fungi</taxon>
        <taxon>Dikarya</taxon>
        <taxon>Basidiomycota</taxon>
        <taxon>Agaricomycotina</taxon>
        <taxon>Tremellomycetes</taxon>
        <taxon>Tremellales</taxon>
        <taxon>Cryptococcaceae</taxon>
        <taxon>Kwoniella</taxon>
    </lineage>
</organism>
<dbReference type="InterPro" id="IPR011323">
    <property type="entry name" value="Mss4/transl-control_tumour"/>
</dbReference>
<name>A0A1B9GV25_9TREE</name>
<dbReference type="GO" id="GO:0005829">
    <property type="term" value="C:cytosol"/>
    <property type="evidence" value="ECO:0007669"/>
    <property type="project" value="TreeGrafter"/>
</dbReference>
<dbReference type="GO" id="GO:0008270">
    <property type="term" value="F:zinc ion binding"/>
    <property type="evidence" value="ECO:0007669"/>
    <property type="project" value="TreeGrafter"/>
</dbReference>
<evidence type="ECO:0000313" key="5">
    <source>
        <dbReference type="EMBL" id="OCF34886.1"/>
    </source>
</evidence>
<dbReference type="InterPro" id="IPR007515">
    <property type="entry name" value="Mss4"/>
</dbReference>
<dbReference type="GO" id="GO:0016020">
    <property type="term" value="C:membrane"/>
    <property type="evidence" value="ECO:0007669"/>
    <property type="project" value="TreeGrafter"/>
</dbReference>
<keyword evidence="3" id="KW-0653">Protein transport</keyword>
<proteinExistence type="predicted"/>
<keyword evidence="6" id="KW-1185">Reference proteome</keyword>
<gene>
    <name evidence="5" type="ORF">I316_03433</name>
</gene>
<dbReference type="GO" id="GO:0015031">
    <property type="term" value="P:protein transport"/>
    <property type="evidence" value="ECO:0007669"/>
    <property type="project" value="UniProtKB-KW"/>
</dbReference>
<dbReference type="SUPFAM" id="SSF51316">
    <property type="entry name" value="Mss4-like"/>
    <property type="match status" value="1"/>
</dbReference>
<evidence type="ECO:0000313" key="6">
    <source>
        <dbReference type="Proteomes" id="UP000092666"/>
    </source>
</evidence>
<dbReference type="STRING" id="1296120.A0A1B9GV25"/>
<keyword evidence="1" id="KW-0813">Transport</keyword>
<dbReference type="EMBL" id="KV700123">
    <property type="protein sequence ID" value="OCF34886.1"/>
    <property type="molecule type" value="Genomic_DNA"/>
</dbReference>
<dbReference type="PANTHER" id="PTHR13276">
    <property type="entry name" value="GUANINE NUCLEOTIDE EXCHANGE FACTOR MSS4"/>
    <property type="match status" value="1"/>
</dbReference>
<evidence type="ECO:0008006" key="7">
    <source>
        <dbReference type="Google" id="ProtNLM"/>
    </source>
</evidence>
<dbReference type="PANTHER" id="PTHR13276:SF0">
    <property type="entry name" value="GUANINE NUCLEOTIDE EXCHANGE FACTOR MSS4"/>
    <property type="match status" value="1"/>
</dbReference>
<dbReference type="GO" id="GO:0005085">
    <property type="term" value="F:guanyl-nucleotide exchange factor activity"/>
    <property type="evidence" value="ECO:0007669"/>
    <property type="project" value="UniProtKB-KW"/>
</dbReference>
<reference evidence="6" key="2">
    <citation type="submission" date="2013-12" db="EMBL/GenBank/DDBJ databases">
        <title>Evolution of pathogenesis and genome organization in the Tremellales.</title>
        <authorList>
            <person name="Cuomo C."/>
            <person name="Litvintseva A."/>
            <person name="Heitman J."/>
            <person name="Chen Y."/>
            <person name="Sun S."/>
            <person name="Springer D."/>
            <person name="Dromer F."/>
            <person name="Young S."/>
            <person name="Zeng Q."/>
            <person name="Chapman S."/>
            <person name="Gujja S."/>
            <person name="Saif S."/>
            <person name="Birren B."/>
        </authorList>
    </citation>
    <scope>NUCLEOTIDE SEQUENCE [LARGE SCALE GENOMIC DNA]</scope>
    <source>
        <strain evidence="6">BCC8398</strain>
    </source>
</reference>
<feature type="compositionally biased region" description="Low complexity" evidence="4">
    <location>
        <begin position="108"/>
        <end position="124"/>
    </location>
</feature>
<reference evidence="5 6" key="1">
    <citation type="submission" date="2013-07" db="EMBL/GenBank/DDBJ databases">
        <title>The Genome Sequence of Cryptococcus heveanensis BCC8398.</title>
        <authorList>
            <consortium name="The Broad Institute Genome Sequencing Platform"/>
            <person name="Cuomo C."/>
            <person name="Litvintseva A."/>
            <person name="Chen Y."/>
            <person name="Heitman J."/>
            <person name="Sun S."/>
            <person name="Springer D."/>
            <person name="Dromer F."/>
            <person name="Young S.K."/>
            <person name="Zeng Q."/>
            <person name="Gargeya S."/>
            <person name="Fitzgerald M."/>
            <person name="Abouelleil A."/>
            <person name="Alvarado L."/>
            <person name="Berlin A.M."/>
            <person name="Chapman S.B."/>
            <person name="Dewar J."/>
            <person name="Goldberg J."/>
            <person name="Griggs A."/>
            <person name="Gujja S."/>
            <person name="Hansen M."/>
            <person name="Howarth C."/>
            <person name="Imamovic A."/>
            <person name="Larimer J."/>
            <person name="McCowan C."/>
            <person name="Murphy C."/>
            <person name="Pearson M."/>
            <person name="Priest M."/>
            <person name="Roberts A."/>
            <person name="Saif S."/>
            <person name="Shea T."/>
            <person name="Sykes S."/>
            <person name="Wortman J."/>
            <person name="Nusbaum C."/>
            <person name="Birren B."/>
        </authorList>
    </citation>
    <scope>NUCLEOTIDE SEQUENCE [LARGE SCALE GENOMIC DNA]</scope>
    <source>
        <strain evidence="5 6">BCC8398</strain>
    </source>
</reference>
<feature type="compositionally biased region" description="Polar residues" evidence="4">
    <location>
        <begin position="54"/>
        <end position="69"/>
    </location>
</feature>
<dbReference type="PROSITE" id="PS51796">
    <property type="entry name" value="MSS4"/>
    <property type="match status" value="1"/>
</dbReference>
<dbReference type="GO" id="GO:0006892">
    <property type="term" value="P:post-Golgi vesicle-mediated transport"/>
    <property type="evidence" value="ECO:0007669"/>
    <property type="project" value="TreeGrafter"/>
</dbReference>
<dbReference type="GO" id="GO:0007264">
    <property type="term" value="P:small GTPase-mediated signal transduction"/>
    <property type="evidence" value="ECO:0007669"/>
    <property type="project" value="InterPro"/>
</dbReference>
<dbReference type="InterPro" id="IPR011057">
    <property type="entry name" value="Mss4-like_sf"/>
</dbReference>